<evidence type="ECO:0000256" key="1">
    <source>
        <dbReference type="SAM" id="MobiDB-lite"/>
    </source>
</evidence>
<feature type="region of interest" description="Disordered" evidence="1">
    <location>
        <begin position="1"/>
        <end position="163"/>
    </location>
</feature>
<comment type="caution">
    <text evidence="4">The sequence shown here is derived from an EMBL/GenBank/DDBJ whole genome shotgun (WGS) entry which is preliminary data.</text>
</comment>
<dbReference type="Proteomes" id="UP001582793">
    <property type="component" value="Unassembled WGS sequence"/>
</dbReference>
<feature type="compositionally biased region" description="Low complexity" evidence="1">
    <location>
        <begin position="30"/>
        <end position="53"/>
    </location>
</feature>
<protein>
    <submittedName>
        <fullName evidence="4">LiaF domain-containing protein</fullName>
    </submittedName>
</protein>
<keyword evidence="5" id="KW-1185">Reference proteome</keyword>
<reference evidence="4 5" key="1">
    <citation type="submission" date="2024-04" db="EMBL/GenBank/DDBJ databases">
        <title>Polymorphospora sp. isolated from Baiyangdian Lake in Xiong'an New Area.</title>
        <authorList>
            <person name="Zhang X."/>
            <person name="Liu J."/>
        </authorList>
    </citation>
    <scope>NUCLEOTIDE SEQUENCE [LARGE SCALE GENOMIC DNA]</scope>
    <source>
        <strain evidence="4 5">2-325</strain>
    </source>
</reference>
<keyword evidence="2" id="KW-0812">Transmembrane</keyword>
<feature type="compositionally biased region" description="Pro residues" evidence="1">
    <location>
        <begin position="109"/>
        <end position="125"/>
    </location>
</feature>
<accession>A0ABV5CYW4</accession>
<feature type="compositionally biased region" description="Pro residues" evidence="1">
    <location>
        <begin position="145"/>
        <end position="157"/>
    </location>
</feature>
<feature type="compositionally biased region" description="Polar residues" evidence="1">
    <location>
        <begin position="82"/>
        <end position="92"/>
    </location>
</feature>
<evidence type="ECO:0000313" key="5">
    <source>
        <dbReference type="Proteomes" id="UP001582793"/>
    </source>
</evidence>
<feature type="transmembrane region" description="Helical" evidence="2">
    <location>
        <begin position="166"/>
        <end position="190"/>
    </location>
</feature>
<gene>
    <name evidence="4" type="ORF">AAFH96_29460</name>
</gene>
<dbReference type="InterPro" id="IPR024425">
    <property type="entry name" value="LiaF-like_C"/>
</dbReference>
<feature type="non-terminal residue" evidence="4">
    <location>
        <position position="1"/>
    </location>
</feature>
<feature type="compositionally biased region" description="Pro residues" evidence="1">
    <location>
        <begin position="1"/>
        <end position="29"/>
    </location>
</feature>
<evidence type="ECO:0000313" key="4">
    <source>
        <dbReference type="EMBL" id="MFB6397198.1"/>
    </source>
</evidence>
<sequence>GVPPYPGPAAAPYPGPAPVFPPGPVPPAPATGGVHAAYQPAGHHTPPGAAASPDLTKSPVAAGPPDLTKSRPVPPAHPPTVGSPSPYVSETAPSPAGTDRTAVTAVLPPVWPAGPPVSVPPPPLGPGGGYRPPFAPHGPYAGAGPLPPVPPKPVKPPKPPKERSPLGAATFSMIFVLLGLLALLQVAGVVSPGPSAYFAVVLATIAVGLLVGAWFGRARWLIALGLVAAAALGFTTMVESYNDGRPDQAVVVWSPTSHDELATRYSNTFGDATLDLRSVDFSGQDTQITVDVALGTVTVLVPPQVDVVAVTNIGAGDARVFGQRWSGIDSNNREVRDLGADGTGGGDLRLYLNVKAGDVEVRR</sequence>
<evidence type="ECO:0000259" key="3">
    <source>
        <dbReference type="Pfam" id="PF09922"/>
    </source>
</evidence>
<keyword evidence="2" id="KW-0472">Membrane</keyword>
<dbReference type="Pfam" id="PF09922">
    <property type="entry name" value="LiaF-like_C"/>
    <property type="match status" value="1"/>
</dbReference>
<dbReference type="EMBL" id="JBCGDC010000128">
    <property type="protein sequence ID" value="MFB6397198.1"/>
    <property type="molecule type" value="Genomic_DNA"/>
</dbReference>
<proteinExistence type="predicted"/>
<feature type="transmembrane region" description="Helical" evidence="2">
    <location>
        <begin position="220"/>
        <end position="238"/>
    </location>
</feature>
<organism evidence="4 5">
    <name type="scientific">Polymorphospora lycopeni</name>
    <dbReference type="NCBI Taxonomy" id="3140240"/>
    <lineage>
        <taxon>Bacteria</taxon>
        <taxon>Bacillati</taxon>
        <taxon>Actinomycetota</taxon>
        <taxon>Actinomycetes</taxon>
        <taxon>Micromonosporales</taxon>
        <taxon>Micromonosporaceae</taxon>
        <taxon>Polymorphospora</taxon>
    </lineage>
</organism>
<feature type="transmembrane region" description="Helical" evidence="2">
    <location>
        <begin position="196"/>
        <end position="215"/>
    </location>
</feature>
<name>A0ABV5CYW4_9ACTN</name>
<evidence type="ECO:0000256" key="2">
    <source>
        <dbReference type="SAM" id="Phobius"/>
    </source>
</evidence>
<keyword evidence="2" id="KW-1133">Transmembrane helix</keyword>
<feature type="domain" description="Cell wall-active antibiotics response LiaF-like C-terminal" evidence="3">
    <location>
        <begin position="264"/>
        <end position="361"/>
    </location>
</feature>
<dbReference type="RefSeq" id="WP_375736369.1">
    <property type="nucleotide sequence ID" value="NZ_JBCGDC010000128.1"/>
</dbReference>